<gene>
    <name evidence="5" type="ORF">BCR33DRAFT_718706</name>
</gene>
<dbReference type="PANTHER" id="PTHR23044:SF61">
    <property type="entry name" value="3'-5' EXORIBONUCLEASE 1-RELATED"/>
    <property type="match status" value="1"/>
</dbReference>
<dbReference type="Gene3D" id="3.30.420.10">
    <property type="entry name" value="Ribonuclease H-like superfamily/Ribonuclease H"/>
    <property type="match status" value="1"/>
</dbReference>
<reference evidence="5 6" key="1">
    <citation type="submission" date="2016-07" db="EMBL/GenBank/DDBJ databases">
        <title>Pervasive Adenine N6-methylation of Active Genes in Fungi.</title>
        <authorList>
            <consortium name="DOE Joint Genome Institute"/>
            <person name="Mondo S.J."/>
            <person name="Dannebaum R.O."/>
            <person name="Kuo R.C."/>
            <person name="Labutti K."/>
            <person name="Haridas S."/>
            <person name="Kuo A."/>
            <person name="Salamov A."/>
            <person name="Ahrendt S.R."/>
            <person name="Lipzen A."/>
            <person name="Sullivan W."/>
            <person name="Andreopoulos W.B."/>
            <person name="Clum A."/>
            <person name="Lindquist E."/>
            <person name="Daum C."/>
            <person name="Ramamoorthy G.K."/>
            <person name="Gryganskyi A."/>
            <person name="Culley D."/>
            <person name="Magnuson J.K."/>
            <person name="James T.Y."/>
            <person name="O'Malley M.A."/>
            <person name="Stajich J.E."/>
            <person name="Spatafora J.W."/>
            <person name="Visel A."/>
            <person name="Grigoriev I.V."/>
        </authorList>
    </citation>
    <scope>NUCLEOTIDE SEQUENCE [LARGE SCALE GENOMIC DNA]</scope>
    <source>
        <strain evidence="5 6">JEL800</strain>
    </source>
</reference>
<dbReference type="PANTHER" id="PTHR23044">
    <property type="entry name" value="3'-5' EXONUCLEASE ERI1-RELATED"/>
    <property type="match status" value="1"/>
</dbReference>
<dbReference type="OrthoDB" id="448399at2759"/>
<keyword evidence="3" id="KW-0269">Exonuclease</keyword>
<comment type="caution">
    <text evidence="5">The sequence shown here is derived from an EMBL/GenBank/DDBJ whole genome shotgun (WGS) entry which is preliminary data.</text>
</comment>
<evidence type="ECO:0000313" key="6">
    <source>
        <dbReference type="Proteomes" id="UP000193642"/>
    </source>
</evidence>
<dbReference type="Pfam" id="PF00929">
    <property type="entry name" value="RNase_T"/>
    <property type="match status" value="1"/>
</dbReference>
<evidence type="ECO:0000256" key="2">
    <source>
        <dbReference type="ARBA" id="ARBA00022801"/>
    </source>
</evidence>
<dbReference type="EMBL" id="MCGO01000031">
    <property type="protein sequence ID" value="ORY41538.1"/>
    <property type="molecule type" value="Genomic_DNA"/>
</dbReference>
<dbReference type="AlphaFoldDB" id="A0A1Y2C3D9"/>
<dbReference type="InterPro" id="IPR051274">
    <property type="entry name" value="3-5_Exoribonuclease"/>
</dbReference>
<dbReference type="GO" id="GO:0000175">
    <property type="term" value="F:3'-5'-RNA exonuclease activity"/>
    <property type="evidence" value="ECO:0007669"/>
    <property type="project" value="InterPro"/>
</dbReference>
<name>A0A1Y2C3D9_9FUNG</name>
<dbReference type="CDD" id="cd06133">
    <property type="entry name" value="ERI-1_3'hExo_like"/>
    <property type="match status" value="1"/>
</dbReference>
<dbReference type="InterPro" id="IPR013520">
    <property type="entry name" value="Ribonucl_H"/>
</dbReference>
<keyword evidence="2" id="KW-0378">Hydrolase</keyword>
<proteinExistence type="predicted"/>
<evidence type="ECO:0000256" key="3">
    <source>
        <dbReference type="ARBA" id="ARBA00022839"/>
    </source>
</evidence>
<feature type="domain" description="Exonuclease" evidence="4">
    <location>
        <begin position="44"/>
        <end position="225"/>
    </location>
</feature>
<dbReference type="SMART" id="SM00479">
    <property type="entry name" value="EXOIII"/>
    <property type="match status" value="1"/>
</dbReference>
<protein>
    <recommendedName>
        <fullName evidence="4">Exonuclease domain-containing protein</fullName>
    </recommendedName>
</protein>
<dbReference type="Proteomes" id="UP000193642">
    <property type="component" value="Unassembled WGS sequence"/>
</dbReference>
<dbReference type="InterPro" id="IPR036397">
    <property type="entry name" value="RNaseH_sf"/>
</dbReference>
<dbReference type="SUPFAM" id="SSF53098">
    <property type="entry name" value="Ribonuclease H-like"/>
    <property type="match status" value="1"/>
</dbReference>
<keyword evidence="6" id="KW-1185">Reference proteome</keyword>
<accession>A0A1Y2C3D9</accession>
<evidence type="ECO:0000259" key="4">
    <source>
        <dbReference type="SMART" id="SM00479"/>
    </source>
</evidence>
<organism evidence="5 6">
    <name type="scientific">Rhizoclosmatium globosum</name>
    <dbReference type="NCBI Taxonomy" id="329046"/>
    <lineage>
        <taxon>Eukaryota</taxon>
        <taxon>Fungi</taxon>
        <taxon>Fungi incertae sedis</taxon>
        <taxon>Chytridiomycota</taxon>
        <taxon>Chytridiomycota incertae sedis</taxon>
        <taxon>Chytridiomycetes</taxon>
        <taxon>Chytridiales</taxon>
        <taxon>Chytriomycetaceae</taxon>
        <taxon>Rhizoclosmatium</taxon>
    </lineage>
</organism>
<dbReference type="InterPro" id="IPR047201">
    <property type="entry name" value="ERI-1_3'hExo-like"/>
</dbReference>
<dbReference type="GO" id="GO:0003676">
    <property type="term" value="F:nucleic acid binding"/>
    <property type="evidence" value="ECO:0007669"/>
    <property type="project" value="InterPro"/>
</dbReference>
<evidence type="ECO:0000313" key="5">
    <source>
        <dbReference type="EMBL" id="ORY41538.1"/>
    </source>
</evidence>
<evidence type="ECO:0000256" key="1">
    <source>
        <dbReference type="ARBA" id="ARBA00022722"/>
    </source>
</evidence>
<sequence>MSRSISTSDLIFNSVADDLFESFPNEPHWESIDEAKQVKQHFDYYCVFDVEATCERNDKNWINEIIEFPVVVVCSRTLATVAEFQTYVKPVLNPVLTDFCTELTGITQEQVDDAPTFKEVLQQFGTFLNTHSLSPQNMRFVTDGPWDIRNFVRNQCKLCKIPVPDYFKDYVDLRELYRCIFKKKANLQQMLSSLGMRFEGREHSGIADSRNIARIVKALIKEGWLIENSG</sequence>
<keyword evidence="1" id="KW-0540">Nuclease</keyword>
<dbReference type="InterPro" id="IPR012337">
    <property type="entry name" value="RNaseH-like_sf"/>
</dbReference>
<dbReference type="STRING" id="329046.A0A1Y2C3D9"/>